<evidence type="ECO:0008006" key="4">
    <source>
        <dbReference type="Google" id="ProtNLM"/>
    </source>
</evidence>
<dbReference type="InterPro" id="IPR027417">
    <property type="entry name" value="P-loop_NTPase"/>
</dbReference>
<dbReference type="Gene3D" id="3.40.50.300">
    <property type="entry name" value="P-loop containing nucleotide triphosphate hydrolases"/>
    <property type="match status" value="1"/>
</dbReference>
<feature type="coiled-coil region" evidence="1">
    <location>
        <begin position="612"/>
        <end position="667"/>
    </location>
</feature>
<name>A0A5C6UAR8_9SPHN</name>
<keyword evidence="3" id="KW-1185">Reference proteome</keyword>
<evidence type="ECO:0000313" key="2">
    <source>
        <dbReference type="EMBL" id="TXC69869.1"/>
    </source>
</evidence>
<dbReference type="SUPFAM" id="SSF52540">
    <property type="entry name" value="P-loop containing nucleoside triphosphate hydrolases"/>
    <property type="match status" value="1"/>
</dbReference>
<evidence type="ECO:0000256" key="1">
    <source>
        <dbReference type="SAM" id="Coils"/>
    </source>
</evidence>
<proteinExistence type="predicted"/>
<dbReference type="Proteomes" id="UP000321250">
    <property type="component" value="Unassembled WGS sequence"/>
</dbReference>
<organism evidence="2 3">
    <name type="scientific">Sphingomonas ginsenosidivorax</name>
    <dbReference type="NCBI Taxonomy" id="862135"/>
    <lineage>
        <taxon>Bacteria</taxon>
        <taxon>Pseudomonadati</taxon>
        <taxon>Pseudomonadota</taxon>
        <taxon>Alphaproteobacteria</taxon>
        <taxon>Sphingomonadales</taxon>
        <taxon>Sphingomonadaceae</taxon>
        <taxon>Sphingomonas</taxon>
    </lineage>
</organism>
<evidence type="ECO:0000313" key="3">
    <source>
        <dbReference type="Proteomes" id="UP000321250"/>
    </source>
</evidence>
<comment type="caution">
    <text evidence="2">The sequence shown here is derived from an EMBL/GenBank/DDBJ whole genome shotgun (WGS) entry which is preliminary data.</text>
</comment>
<reference evidence="2 3" key="1">
    <citation type="journal article" date="2013" name="Antonie Van Leeuwenhoek">
        <title>Sphingomonas ginsenosidivorax sp. nov., with the ability to transform ginsenosides.</title>
        <authorList>
            <person name="Jin X.F."/>
            <person name="Kim J.K."/>
            <person name="Liu Q.M."/>
            <person name="Kang M.S."/>
            <person name="He D."/>
            <person name="Jin F.X."/>
            <person name="Kim S.C."/>
            <person name="Im W.T."/>
        </authorList>
    </citation>
    <scope>NUCLEOTIDE SEQUENCE [LARGE SCALE GENOMIC DNA]</scope>
    <source>
        <strain evidence="2 3">KHI67</strain>
    </source>
</reference>
<accession>A0A5C6UAR8</accession>
<dbReference type="EMBL" id="VOQR01000001">
    <property type="protein sequence ID" value="TXC69869.1"/>
    <property type="molecule type" value="Genomic_DNA"/>
</dbReference>
<dbReference type="RefSeq" id="WP_147079537.1">
    <property type="nucleotide sequence ID" value="NZ_VOQR01000001.1"/>
</dbReference>
<keyword evidence="1" id="KW-0175">Coiled coil</keyword>
<protein>
    <recommendedName>
        <fullName evidence="4">Sulfotransferase family protein</fullName>
    </recommendedName>
</protein>
<dbReference type="OrthoDB" id="9816424at2"/>
<dbReference type="AlphaFoldDB" id="A0A5C6UAR8"/>
<gene>
    <name evidence="2" type="ORF">FSB78_02020</name>
</gene>
<feature type="coiled-coil region" evidence="1">
    <location>
        <begin position="322"/>
        <end position="349"/>
    </location>
</feature>
<sequence>MAERIAIVVVGMHRSGSSAMARLLSLAGATLPNGLMHAGNGNETGHWEPQRVADYNDVVLAAFDATWDSPFGLGVNATRRAALAPFVEGARAIIREEYGDASPIVLKEPRMSLVADLWTEALEAEGYCCKFVITVRPPTEAAASLRKRNGFALDKGLLLWGAYVASAELLTRAHDRVFCRYDDVLVRPASVLDDIEAKLRIELPHRTAQAHAAMDAFVRPALKHNYAMTIPPIPPHLRPISELSDYIYASIVGEIPNIDVSRDLQTWFSDLDQTITPLMLGIEQRLQHEQEMAVAAANGRVEAHRLEVDRANALYHGQLADVARLNAQFAEIEAHRRDAEQRLAEVEQVRLATQACLDQREAEIEALHGSFEGTNRVVADLSESLEQRTAELAALNTDYSTKMEEIALLSDANTNLERAYGEANAALTVQVAESARVEGEAAAARAAWHDRETALVQHARGLADASEHAAREYAATLAQFEQRYKEERTALLTAAQAREAELEAALAAEVVTAQDTARLADEAIATLRNALAQAQNDAIARTTDLQQQIYAANAAKAESDAKFAEIEIHRRDAEQRLAEVEQVRLATQACLDQREAEIAALHGAFDATDRVVADLSKSLEQRTAELAALNADYHAKMGDIALLSDANTKLEREYAEANAALAAQVAESARVKGEAAAARADWHGRETALVQHAGGLADASEHAAREYAATLAQFEQRHEEERAALLTATQAREAELEAALATEVATAQDAARLADEAIATLRDALVRTQYDATARATDLQQQINAAHAAKAEDDASTAEEIAALTRLNDDMAGRHAEGMAIMAGQADEREATMQQLLKTRDLLQAEITQRDAVEAELRHAVAELTQELAQRDATLASHAAQTEQPTIIDRLKAVLNGWKAP</sequence>